<dbReference type="Proteomes" id="UP000298663">
    <property type="component" value="Unassembled WGS sequence"/>
</dbReference>
<organism evidence="1 2">
    <name type="scientific">Steinernema carpocapsae</name>
    <name type="common">Entomopathogenic nematode</name>
    <dbReference type="NCBI Taxonomy" id="34508"/>
    <lineage>
        <taxon>Eukaryota</taxon>
        <taxon>Metazoa</taxon>
        <taxon>Ecdysozoa</taxon>
        <taxon>Nematoda</taxon>
        <taxon>Chromadorea</taxon>
        <taxon>Rhabditida</taxon>
        <taxon>Tylenchina</taxon>
        <taxon>Panagrolaimomorpha</taxon>
        <taxon>Strongyloidoidea</taxon>
        <taxon>Steinernematidae</taxon>
        <taxon>Steinernema</taxon>
    </lineage>
</organism>
<accession>A0A4U8UYF8</accession>
<protein>
    <submittedName>
        <fullName evidence="1">Uncharacterized protein</fullName>
    </submittedName>
</protein>
<evidence type="ECO:0000313" key="2">
    <source>
        <dbReference type="Proteomes" id="UP000298663"/>
    </source>
</evidence>
<gene>
    <name evidence="1" type="ORF">L596_005261</name>
</gene>
<reference evidence="1 2" key="1">
    <citation type="journal article" date="2015" name="Genome Biol.">
        <title>Comparative genomics of Steinernema reveals deeply conserved gene regulatory networks.</title>
        <authorList>
            <person name="Dillman A.R."/>
            <person name="Macchietto M."/>
            <person name="Porter C.F."/>
            <person name="Rogers A."/>
            <person name="Williams B."/>
            <person name="Antoshechkin I."/>
            <person name="Lee M.M."/>
            <person name="Goodwin Z."/>
            <person name="Lu X."/>
            <person name="Lewis E.E."/>
            <person name="Goodrich-Blair H."/>
            <person name="Stock S.P."/>
            <person name="Adams B.J."/>
            <person name="Sternberg P.W."/>
            <person name="Mortazavi A."/>
        </authorList>
    </citation>
    <scope>NUCLEOTIDE SEQUENCE [LARGE SCALE GENOMIC DNA]</scope>
    <source>
        <strain evidence="1 2">ALL</strain>
    </source>
</reference>
<evidence type="ECO:0000313" key="1">
    <source>
        <dbReference type="EMBL" id="TMS38566.1"/>
    </source>
</evidence>
<keyword evidence="2" id="KW-1185">Reference proteome</keyword>
<dbReference type="AlphaFoldDB" id="A0A4U8UYF8"/>
<dbReference type="EMBL" id="AZBU02000001">
    <property type="protein sequence ID" value="TMS38566.1"/>
    <property type="molecule type" value="Genomic_DNA"/>
</dbReference>
<proteinExistence type="predicted"/>
<name>A0A4U8UYF8_STECR</name>
<comment type="caution">
    <text evidence="1">The sequence shown here is derived from an EMBL/GenBank/DDBJ whole genome shotgun (WGS) entry which is preliminary data.</text>
</comment>
<reference evidence="1 2" key="2">
    <citation type="journal article" date="2019" name="G3 (Bethesda)">
        <title>Hybrid Assembly of the Genome of the Entomopathogenic Nematode Steinernema carpocapsae Identifies the X-Chromosome.</title>
        <authorList>
            <person name="Serra L."/>
            <person name="Macchietto M."/>
            <person name="Macias-Munoz A."/>
            <person name="McGill C.J."/>
            <person name="Rodriguez I.M."/>
            <person name="Rodriguez B."/>
            <person name="Murad R."/>
            <person name="Mortazavi A."/>
        </authorList>
    </citation>
    <scope>NUCLEOTIDE SEQUENCE [LARGE SCALE GENOMIC DNA]</scope>
    <source>
        <strain evidence="1 2">ALL</strain>
    </source>
</reference>
<sequence>MVDEWSLTRMCVPVGEMRYSLELGTIPHVLPGVDHENFYRRQHRRDPPIARFDRSTSVGRSIIIDCFCKMSPCRGRCDRFQNTCLLKFECTVVAGDSDYRTTGHCDKTSKSHKNFL</sequence>